<keyword evidence="3" id="KW-0547">Nucleotide-binding</keyword>
<dbReference type="GO" id="GO:0005886">
    <property type="term" value="C:plasma membrane"/>
    <property type="evidence" value="ECO:0007669"/>
    <property type="project" value="UniProtKB-SubCell"/>
</dbReference>
<keyword evidence="2" id="KW-0813">Transport</keyword>
<evidence type="ECO:0000313" key="7">
    <source>
        <dbReference type="EMBL" id="QNK40304.1"/>
    </source>
</evidence>
<dbReference type="InterPro" id="IPR027417">
    <property type="entry name" value="P-loop_NTPase"/>
</dbReference>
<dbReference type="Gene3D" id="3.40.50.300">
    <property type="entry name" value="P-loop containing nucleotide triphosphate hydrolases"/>
    <property type="match status" value="1"/>
</dbReference>
<evidence type="ECO:0000313" key="8">
    <source>
        <dbReference type="Proteomes" id="UP000469440"/>
    </source>
</evidence>
<reference evidence="7 9" key="2">
    <citation type="submission" date="2020-08" db="EMBL/GenBank/DDBJ databases">
        <title>The isolate Caproiciproducens sp. 7D4C2 produces n-caproate at mildly acidic conditions from hexoses: genome and rBOX comparison with related strains and chain-elongating bacteria.</title>
        <authorList>
            <person name="Esquivel-Elizondo S."/>
            <person name="Bagci C."/>
            <person name="Temovska M."/>
            <person name="Jeon B.S."/>
            <person name="Bessarab I."/>
            <person name="Williams R.B.H."/>
            <person name="Huson D.H."/>
            <person name="Angenent L.T."/>
        </authorList>
    </citation>
    <scope>NUCLEOTIDE SEQUENCE [LARGE SCALE GENOMIC DNA]</scope>
    <source>
        <strain evidence="7 9">7D4C2</strain>
    </source>
</reference>
<keyword evidence="4 6" id="KW-0067">ATP-binding</keyword>
<dbReference type="SMART" id="SM00382">
    <property type="entry name" value="AAA"/>
    <property type="match status" value="1"/>
</dbReference>
<evidence type="ECO:0000256" key="4">
    <source>
        <dbReference type="ARBA" id="ARBA00022840"/>
    </source>
</evidence>
<dbReference type="SUPFAM" id="SSF52540">
    <property type="entry name" value="P-loop containing nucleoside triphosphate hydrolases"/>
    <property type="match status" value="1"/>
</dbReference>
<dbReference type="InterPro" id="IPR003439">
    <property type="entry name" value="ABC_transporter-like_ATP-bd"/>
</dbReference>
<evidence type="ECO:0000256" key="1">
    <source>
        <dbReference type="ARBA" id="ARBA00004202"/>
    </source>
</evidence>
<dbReference type="GO" id="GO:0016887">
    <property type="term" value="F:ATP hydrolysis activity"/>
    <property type="evidence" value="ECO:0007669"/>
    <property type="project" value="InterPro"/>
</dbReference>
<evidence type="ECO:0000313" key="9">
    <source>
        <dbReference type="Proteomes" id="UP000515909"/>
    </source>
</evidence>
<dbReference type="InterPro" id="IPR017871">
    <property type="entry name" value="ABC_transporter-like_CS"/>
</dbReference>
<accession>A0A6N8I4T5</accession>
<evidence type="ECO:0000313" key="6">
    <source>
        <dbReference type="EMBL" id="MVB12777.1"/>
    </source>
</evidence>
<dbReference type="Proteomes" id="UP000515909">
    <property type="component" value="Chromosome"/>
</dbReference>
<accession>A0A7G8T9L3</accession>
<dbReference type="RefSeq" id="WP_066645900.1">
    <property type="nucleotide sequence ID" value="NZ_CP060286.1"/>
</dbReference>
<protein>
    <submittedName>
        <fullName evidence="7">ATP-binding cassette domain-containing protein</fullName>
    </submittedName>
    <submittedName>
        <fullName evidence="6">Putative iron export ATP-binding protein FetA</fullName>
        <ecNumber evidence="6">3.6.3.-</ecNumber>
    </submittedName>
</protein>
<name>A0A6N8I4T5_9FIRM</name>
<dbReference type="PANTHER" id="PTHR43423:SF1">
    <property type="entry name" value="ABC TRANSPORTER I FAMILY MEMBER 17"/>
    <property type="match status" value="1"/>
</dbReference>
<dbReference type="CDD" id="cd03225">
    <property type="entry name" value="ABC_cobalt_CbiO_domain1"/>
    <property type="match status" value="1"/>
</dbReference>
<dbReference type="InterPro" id="IPR003593">
    <property type="entry name" value="AAA+_ATPase"/>
</dbReference>
<dbReference type="GO" id="GO:0005524">
    <property type="term" value="F:ATP binding"/>
    <property type="evidence" value="ECO:0007669"/>
    <property type="project" value="UniProtKB-KW"/>
</dbReference>
<keyword evidence="6" id="KW-0378">Hydrolase</keyword>
<evidence type="ECO:0000259" key="5">
    <source>
        <dbReference type="PROSITE" id="PS50893"/>
    </source>
</evidence>
<dbReference type="PROSITE" id="PS00211">
    <property type="entry name" value="ABC_TRANSPORTER_1"/>
    <property type="match status" value="1"/>
</dbReference>
<evidence type="ECO:0000256" key="3">
    <source>
        <dbReference type="ARBA" id="ARBA00022741"/>
    </source>
</evidence>
<keyword evidence="8" id="KW-1185">Reference proteome</keyword>
<dbReference type="InterPro" id="IPR015856">
    <property type="entry name" value="ABC_transpr_CbiO/EcfA_su"/>
</dbReference>
<dbReference type="GO" id="GO:0022857">
    <property type="term" value="F:transmembrane transporter activity"/>
    <property type="evidence" value="ECO:0007669"/>
    <property type="project" value="UniProtKB-ARBA"/>
</dbReference>
<dbReference type="Proteomes" id="UP000469440">
    <property type="component" value="Unassembled WGS sequence"/>
</dbReference>
<dbReference type="EMBL" id="CP060286">
    <property type="protein sequence ID" value="QNK40304.1"/>
    <property type="molecule type" value="Genomic_DNA"/>
</dbReference>
<dbReference type="KEGG" id="cfem:HCR03_16780"/>
<organism evidence="6 8">
    <name type="scientific">Caproicibacter fermentans</name>
    <dbReference type="NCBI Taxonomy" id="2576756"/>
    <lineage>
        <taxon>Bacteria</taxon>
        <taxon>Bacillati</taxon>
        <taxon>Bacillota</taxon>
        <taxon>Clostridia</taxon>
        <taxon>Eubacteriales</taxon>
        <taxon>Acutalibacteraceae</taxon>
        <taxon>Caproicibacter</taxon>
    </lineage>
</organism>
<dbReference type="EC" id="3.6.3.-" evidence="6"/>
<reference evidence="6 8" key="1">
    <citation type="submission" date="2019-09" db="EMBL/GenBank/DDBJ databases">
        <title>Genome sequence of Clostridium sp. EA1.</title>
        <authorList>
            <person name="Poehlein A."/>
            <person name="Bengelsdorf F.R."/>
            <person name="Daniel R."/>
        </authorList>
    </citation>
    <scope>NUCLEOTIDE SEQUENCE [LARGE SCALE GENOMIC DNA]</scope>
    <source>
        <strain evidence="6 8">EA1</strain>
    </source>
</reference>
<dbReference type="PANTHER" id="PTHR43423">
    <property type="entry name" value="ABC TRANSPORTER I FAMILY MEMBER 17"/>
    <property type="match status" value="1"/>
</dbReference>
<gene>
    <name evidence="6" type="primary">fetA</name>
    <name evidence="6" type="ORF">CAFE_35220</name>
    <name evidence="7" type="ORF">HCR03_16780</name>
</gene>
<proteinExistence type="predicted"/>
<comment type="subcellular location">
    <subcellularLocation>
        <location evidence="1">Cell membrane</location>
        <topology evidence="1">Peripheral membrane protein</topology>
    </subcellularLocation>
</comment>
<evidence type="ECO:0000256" key="2">
    <source>
        <dbReference type="ARBA" id="ARBA00022448"/>
    </source>
</evidence>
<sequence>MTPQIAFHKVFYRSGEKAILKDLSLEIFPGDYISVVGPSGSGKSTFLKLCCHLISPTEGSILINGADVMKLDPAELRKKIGYCFQTPVLFGRTVEDNLSYPYRIRNRKMDGGRVNKLFSLFQMDPDYLKHEIVNLSGGEKQRIALIRSLLFQPEVLLLDEATSALDPENTLIVERVIRTLNQDGVTVLWITHNPEQSRKYAGRLLAIENGEIKSMEALK</sequence>
<feature type="domain" description="ABC transporter" evidence="5">
    <location>
        <begin position="5"/>
        <end position="218"/>
    </location>
</feature>
<dbReference type="EMBL" id="VWXL01000103">
    <property type="protein sequence ID" value="MVB12777.1"/>
    <property type="molecule type" value="Genomic_DNA"/>
</dbReference>
<dbReference type="PROSITE" id="PS50893">
    <property type="entry name" value="ABC_TRANSPORTER_2"/>
    <property type="match status" value="1"/>
</dbReference>
<dbReference type="Pfam" id="PF00005">
    <property type="entry name" value="ABC_tran"/>
    <property type="match status" value="1"/>
</dbReference>
<dbReference type="OrthoDB" id="9785080at2"/>
<dbReference type="AlphaFoldDB" id="A0A6N8I4T5"/>